<dbReference type="STRING" id="237682.SAMN05421676_103213"/>
<dbReference type="PANTHER" id="PTHR42678:SF34">
    <property type="entry name" value="OS04G0183300 PROTEIN"/>
    <property type="match status" value="1"/>
</dbReference>
<keyword evidence="3" id="KW-1185">Reference proteome</keyword>
<dbReference type="EMBL" id="FOHJ01000003">
    <property type="protein sequence ID" value="SET20482.1"/>
    <property type="molecule type" value="Genomic_DNA"/>
</dbReference>
<dbReference type="PANTHER" id="PTHR42678">
    <property type="entry name" value="AMIDASE"/>
    <property type="match status" value="1"/>
</dbReference>
<protein>
    <submittedName>
        <fullName evidence="2">Amidase</fullName>
    </submittedName>
</protein>
<dbReference type="SUPFAM" id="SSF75304">
    <property type="entry name" value="Amidase signature (AS) enzymes"/>
    <property type="match status" value="1"/>
</dbReference>
<dbReference type="Pfam" id="PF01425">
    <property type="entry name" value="Amidase"/>
    <property type="match status" value="1"/>
</dbReference>
<evidence type="ECO:0000259" key="1">
    <source>
        <dbReference type="Pfam" id="PF01425"/>
    </source>
</evidence>
<name>A0A1I0CLE0_9BACI</name>
<dbReference type="Proteomes" id="UP000199095">
    <property type="component" value="Unassembled WGS sequence"/>
</dbReference>
<reference evidence="3" key="1">
    <citation type="submission" date="2016-10" db="EMBL/GenBank/DDBJ databases">
        <authorList>
            <person name="Varghese N."/>
            <person name="Submissions S."/>
        </authorList>
    </citation>
    <scope>NUCLEOTIDE SEQUENCE [LARGE SCALE GENOMIC DNA]</scope>
    <source>
        <strain evidence="3">CGMCC 1.3566</strain>
    </source>
</reference>
<dbReference type="InterPro" id="IPR023631">
    <property type="entry name" value="Amidase_dom"/>
</dbReference>
<dbReference type="Gene3D" id="3.90.1300.10">
    <property type="entry name" value="Amidase signature (AS) domain"/>
    <property type="match status" value="1"/>
</dbReference>
<proteinExistence type="predicted"/>
<evidence type="ECO:0000313" key="2">
    <source>
        <dbReference type="EMBL" id="SET20482.1"/>
    </source>
</evidence>
<dbReference type="AlphaFoldDB" id="A0A1I0CLE0"/>
<gene>
    <name evidence="2" type="ORF">SAMN05421676_103213</name>
</gene>
<sequence length="331" mass="35606">MLNPYGPGEFDVGGSSSGSGAAVAANLVTAAIGTETSGSILSPATSNSVVGIKPTVGVVSRTGIIPISHTQDTAGPIARTVKDAAIVLSAIAGVDEEDPITKTNLHPTVDYLSFLEKKGLEGVTIGIARDPYFTKLNDEEQETLERSLSILKENGAKLVDYVKIPSQDENWDINTLIYEFKNSLNAYLQTTEQHIPIKSLKDLIAFNEKHKDLMLQYGQTLLTRSEETSGRLTDSAYLKSLEKDFYLAKDKGIDAVMGENKLDALLFPNNIGAGIPAKAGYPSITVPGGYTSRGKPVGITFTGKAFDEGKLLKMAYSFEQATQFRKPPKLN</sequence>
<feature type="domain" description="Amidase" evidence="1">
    <location>
        <begin position="3"/>
        <end position="312"/>
    </location>
</feature>
<accession>A0A1I0CLE0</accession>
<organism evidence="2 3">
    <name type="scientific">Salinibacillus kushneri</name>
    <dbReference type="NCBI Taxonomy" id="237682"/>
    <lineage>
        <taxon>Bacteria</taxon>
        <taxon>Bacillati</taxon>
        <taxon>Bacillota</taxon>
        <taxon>Bacilli</taxon>
        <taxon>Bacillales</taxon>
        <taxon>Bacillaceae</taxon>
        <taxon>Salinibacillus</taxon>
    </lineage>
</organism>
<dbReference type="InterPro" id="IPR036928">
    <property type="entry name" value="AS_sf"/>
</dbReference>
<evidence type="ECO:0000313" key="3">
    <source>
        <dbReference type="Proteomes" id="UP000199095"/>
    </source>
</evidence>